<dbReference type="SUPFAM" id="SSF74788">
    <property type="entry name" value="Cullin repeat-like"/>
    <property type="match status" value="1"/>
</dbReference>
<proteinExistence type="inferred from homology"/>
<evidence type="ECO:0000256" key="1">
    <source>
        <dbReference type="ARBA" id="ARBA00006019"/>
    </source>
</evidence>
<evidence type="ECO:0000256" key="3">
    <source>
        <dbReference type="RuleBase" id="RU003829"/>
    </source>
</evidence>
<dbReference type="EnsemblPlants" id="QL02p081618:mrna">
    <property type="protein sequence ID" value="QL02p081618:mrna:CDS:2"/>
    <property type="gene ID" value="QL02p081618"/>
</dbReference>
<dbReference type="Gramene" id="QL02p081618:mrna">
    <property type="protein sequence ID" value="QL02p081618:mrna:CDS:2"/>
    <property type="gene ID" value="QL02p081618"/>
</dbReference>
<evidence type="ECO:0000259" key="4">
    <source>
        <dbReference type="PROSITE" id="PS50069"/>
    </source>
</evidence>
<evidence type="ECO:0000256" key="2">
    <source>
        <dbReference type="PROSITE-ProRule" id="PRU00330"/>
    </source>
</evidence>
<sequence length="252" mass="30123">MLMDFGSSVYEEDFEKPFLEVSADFYHLESQQFIEFCDCRDYLNKADRCLNKEMERVCHYLDARSLDKIISVVEKQMIESHMHRLVHMENSGLVNMLVNNKYDDLRRMYKLFFRVPSGLSIMRDVMTSYIQDTGKQLVTNPERLKDPINLVQRLLDLKDKYEKIISLAFYKDKTFQNALNSSFEYFINLNAQSPEFISLFVDDKFRKGWRGVSMEVVVDKVMALFRYLQEKDEFEKYYRQHLVMRLHAGKNL</sequence>
<dbReference type="Proteomes" id="UP000594261">
    <property type="component" value="Chromosome 2"/>
</dbReference>
<dbReference type="InterPro" id="IPR001373">
    <property type="entry name" value="Cullin_N"/>
</dbReference>
<dbReference type="InterPro" id="IPR016158">
    <property type="entry name" value="Cullin_homology"/>
</dbReference>
<reference evidence="5" key="2">
    <citation type="submission" date="2021-01" db="UniProtKB">
        <authorList>
            <consortium name="EnsemblPlants"/>
        </authorList>
    </citation>
    <scope>IDENTIFICATION</scope>
</reference>
<evidence type="ECO:0000313" key="6">
    <source>
        <dbReference type="Proteomes" id="UP000594261"/>
    </source>
</evidence>
<dbReference type="GO" id="GO:0006511">
    <property type="term" value="P:ubiquitin-dependent protein catabolic process"/>
    <property type="evidence" value="ECO:0007669"/>
    <property type="project" value="InterPro"/>
</dbReference>
<comment type="similarity">
    <text evidence="1 2 3">Belongs to the cullin family.</text>
</comment>
<dbReference type="FunFam" id="1.20.1310.10:FF:000001">
    <property type="entry name" value="Cullin 3"/>
    <property type="match status" value="1"/>
</dbReference>
<dbReference type="Gene3D" id="1.20.1310.10">
    <property type="entry name" value="Cullin Repeats"/>
    <property type="match status" value="3"/>
</dbReference>
<keyword evidence="6" id="KW-1185">Reference proteome</keyword>
<dbReference type="InterPro" id="IPR016159">
    <property type="entry name" value="Cullin_repeat-like_dom_sf"/>
</dbReference>
<dbReference type="AlphaFoldDB" id="A0A7N2L0V4"/>
<protein>
    <recommendedName>
        <fullName evidence="4">Cullin family profile domain-containing protein</fullName>
    </recommendedName>
</protein>
<dbReference type="FunFam" id="1.20.1310.10:FF:000005">
    <property type="entry name" value="Cullin 3"/>
    <property type="match status" value="1"/>
</dbReference>
<dbReference type="InterPro" id="IPR036317">
    <property type="entry name" value="Cullin_homology_sf"/>
</dbReference>
<dbReference type="InterPro" id="IPR045093">
    <property type="entry name" value="Cullin"/>
</dbReference>
<dbReference type="OMA" id="EMERVCH"/>
<feature type="domain" description="Cullin family profile" evidence="4">
    <location>
        <begin position="192"/>
        <end position="252"/>
    </location>
</feature>
<dbReference type="PANTHER" id="PTHR11932">
    <property type="entry name" value="CULLIN"/>
    <property type="match status" value="1"/>
</dbReference>
<organism evidence="5 6">
    <name type="scientific">Quercus lobata</name>
    <name type="common">Valley oak</name>
    <dbReference type="NCBI Taxonomy" id="97700"/>
    <lineage>
        <taxon>Eukaryota</taxon>
        <taxon>Viridiplantae</taxon>
        <taxon>Streptophyta</taxon>
        <taxon>Embryophyta</taxon>
        <taxon>Tracheophyta</taxon>
        <taxon>Spermatophyta</taxon>
        <taxon>Magnoliopsida</taxon>
        <taxon>eudicotyledons</taxon>
        <taxon>Gunneridae</taxon>
        <taxon>Pentapetalae</taxon>
        <taxon>rosids</taxon>
        <taxon>fabids</taxon>
        <taxon>Fagales</taxon>
        <taxon>Fagaceae</taxon>
        <taxon>Quercus</taxon>
    </lineage>
</organism>
<dbReference type="Pfam" id="PF00888">
    <property type="entry name" value="Cullin"/>
    <property type="match status" value="1"/>
</dbReference>
<evidence type="ECO:0000313" key="5">
    <source>
        <dbReference type="EnsemblPlants" id="QL02p081618:mrna:CDS:2"/>
    </source>
</evidence>
<name>A0A7N2L0V4_QUELO</name>
<dbReference type="PROSITE" id="PS50069">
    <property type="entry name" value="CULLIN_2"/>
    <property type="match status" value="1"/>
</dbReference>
<dbReference type="GO" id="GO:0031625">
    <property type="term" value="F:ubiquitin protein ligase binding"/>
    <property type="evidence" value="ECO:0007669"/>
    <property type="project" value="InterPro"/>
</dbReference>
<dbReference type="SUPFAM" id="SSF75632">
    <property type="entry name" value="Cullin homology domain"/>
    <property type="match status" value="1"/>
</dbReference>
<dbReference type="InParanoid" id="A0A7N2L0V4"/>
<reference evidence="6" key="1">
    <citation type="journal article" date="2016" name="G3 (Bethesda)">
        <title>First Draft Assembly and Annotation of the Genome of a California Endemic Oak Quercus lobata Nee (Fagaceae).</title>
        <authorList>
            <person name="Sork V.L."/>
            <person name="Fitz-Gibbon S.T."/>
            <person name="Puiu D."/>
            <person name="Crepeau M."/>
            <person name="Gugger P.F."/>
            <person name="Sherman R."/>
            <person name="Stevens K."/>
            <person name="Langley C.H."/>
            <person name="Pellegrini M."/>
            <person name="Salzberg S.L."/>
        </authorList>
    </citation>
    <scope>NUCLEOTIDE SEQUENCE [LARGE SCALE GENOMIC DNA]</scope>
    <source>
        <strain evidence="6">cv. SW786</strain>
    </source>
</reference>
<accession>A0A7N2L0V4</accession>